<name>A0ABV9D7Y8_9MICO</name>
<feature type="compositionally biased region" description="Low complexity" evidence="6">
    <location>
        <begin position="20"/>
        <end position="29"/>
    </location>
</feature>
<dbReference type="RefSeq" id="WP_122824984.1">
    <property type="nucleotide sequence ID" value="NZ_CP033325.1"/>
</dbReference>
<keyword evidence="5 7" id="KW-0472">Membrane</keyword>
<feature type="transmembrane region" description="Helical" evidence="7">
    <location>
        <begin position="54"/>
        <end position="72"/>
    </location>
</feature>
<comment type="subcellular location">
    <subcellularLocation>
        <location evidence="1">Membrane</location>
        <topology evidence="1">Multi-pass membrane protein</topology>
    </subcellularLocation>
</comment>
<keyword evidence="4 7" id="KW-1133">Transmembrane helix</keyword>
<evidence type="ECO:0000256" key="3">
    <source>
        <dbReference type="ARBA" id="ARBA00022748"/>
    </source>
</evidence>
<proteinExistence type="predicted"/>
<reference evidence="10" key="1">
    <citation type="journal article" date="2019" name="Int. J. Syst. Evol. Microbiol.">
        <title>The Global Catalogue of Microorganisms (GCM) 10K type strain sequencing project: providing services to taxonomists for standard genome sequencing and annotation.</title>
        <authorList>
            <consortium name="The Broad Institute Genomics Platform"/>
            <consortium name="The Broad Institute Genome Sequencing Center for Infectious Disease"/>
            <person name="Wu L."/>
            <person name="Ma J."/>
        </authorList>
    </citation>
    <scope>NUCLEOTIDE SEQUENCE [LARGE SCALE GENOMIC DNA]</scope>
    <source>
        <strain evidence="10">JCM 3369</strain>
    </source>
</reference>
<feature type="domain" description="ResB-like" evidence="8">
    <location>
        <begin position="52"/>
        <end position="522"/>
    </location>
</feature>
<keyword evidence="10" id="KW-1185">Reference proteome</keyword>
<gene>
    <name evidence="9" type="ORF">ACFO3F_04410</name>
</gene>
<dbReference type="Pfam" id="PF05140">
    <property type="entry name" value="ResB"/>
    <property type="match status" value="1"/>
</dbReference>
<evidence type="ECO:0000256" key="4">
    <source>
        <dbReference type="ARBA" id="ARBA00022989"/>
    </source>
</evidence>
<dbReference type="PANTHER" id="PTHR31566:SF0">
    <property type="entry name" value="CYTOCHROME C BIOGENESIS PROTEIN CCS1, CHLOROPLASTIC"/>
    <property type="match status" value="1"/>
</dbReference>
<evidence type="ECO:0000256" key="2">
    <source>
        <dbReference type="ARBA" id="ARBA00022692"/>
    </source>
</evidence>
<dbReference type="Proteomes" id="UP001595955">
    <property type="component" value="Unassembled WGS sequence"/>
</dbReference>
<feature type="transmembrane region" description="Helical" evidence="7">
    <location>
        <begin position="106"/>
        <end position="127"/>
    </location>
</feature>
<keyword evidence="2 7" id="KW-0812">Transmembrane</keyword>
<feature type="transmembrane region" description="Helical" evidence="7">
    <location>
        <begin position="466"/>
        <end position="486"/>
    </location>
</feature>
<sequence>MAYRPEGLKTGLDLEPETTPAAAGDRPAGAPAPAGIGLRGWVRWAWRQLTSMRVALLLLMLLAVAALPGSFFPQLPQDPSAVAQYRTDHPALAPWLERLGFFDVYAAPWFAAVYLLLFVSLIGCILPRVGAHLRALRAAPPRVPRRFERFPTRGERTTTASADEVRTAVLARLRGRYRTTASPEGISAERGYLRETGNIVFHLSLVGVLVAFGYGQLVSYRGQAIVVEGQGFANALVDYDSFTPGTLFDEDRLEPFSFTLDSFESEFTVDAQARDFTAHVTVTQPGGEVYTDEIKVNHPLRAGGANVYLSGNGYAPRITVRDADGELAFSQAVPFLPEDGVYTSRGVVKVPDVSEGLEQLGFSGYLLPTAVADPSGGLRSVHPQPGAPLLVLTAYAGDLGLDDGEPQNAYELDTEAMTQLVDADGAPLTLLLEPGQSVDLPDGQGTVTFEELPRFVALDLRHDPSLGLLLASAVLAMVGLAASLFVPRRRLWLRLESDADGRTVVRAAALARGEDPGLRADLDRVLDAVPRGAGEPAEPHPQEET</sequence>
<evidence type="ECO:0000256" key="5">
    <source>
        <dbReference type="ARBA" id="ARBA00023136"/>
    </source>
</evidence>
<feature type="region of interest" description="Disordered" evidence="6">
    <location>
        <begin position="1"/>
        <end position="29"/>
    </location>
</feature>
<accession>A0ABV9D7Y8</accession>
<keyword evidence="3" id="KW-0201">Cytochrome c-type biogenesis</keyword>
<comment type="caution">
    <text evidence="9">The sequence shown here is derived from an EMBL/GenBank/DDBJ whole genome shotgun (WGS) entry which is preliminary data.</text>
</comment>
<evidence type="ECO:0000313" key="9">
    <source>
        <dbReference type="EMBL" id="MFC4554481.1"/>
    </source>
</evidence>
<dbReference type="InterPro" id="IPR023494">
    <property type="entry name" value="Cyt_c_bgen_Ccs1/CcsB/ResB"/>
</dbReference>
<organism evidence="9 10">
    <name type="scientific">Georgenia faecalis</name>
    <dbReference type="NCBI Taxonomy" id="2483799"/>
    <lineage>
        <taxon>Bacteria</taxon>
        <taxon>Bacillati</taxon>
        <taxon>Actinomycetota</taxon>
        <taxon>Actinomycetes</taxon>
        <taxon>Micrococcales</taxon>
        <taxon>Bogoriellaceae</taxon>
        <taxon>Georgenia</taxon>
    </lineage>
</organism>
<evidence type="ECO:0000256" key="7">
    <source>
        <dbReference type="SAM" id="Phobius"/>
    </source>
</evidence>
<evidence type="ECO:0000256" key="6">
    <source>
        <dbReference type="SAM" id="MobiDB-lite"/>
    </source>
</evidence>
<feature type="transmembrane region" description="Helical" evidence="7">
    <location>
        <begin position="199"/>
        <end position="217"/>
    </location>
</feature>
<dbReference type="InterPro" id="IPR007816">
    <property type="entry name" value="ResB-like_domain"/>
</dbReference>
<protein>
    <submittedName>
        <fullName evidence="9">Cytochrome c biogenesis protein ResB</fullName>
    </submittedName>
</protein>
<evidence type="ECO:0000256" key="1">
    <source>
        <dbReference type="ARBA" id="ARBA00004141"/>
    </source>
</evidence>
<evidence type="ECO:0000259" key="8">
    <source>
        <dbReference type="Pfam" id="PF05140"/>
    </source>
</evidence>
<dbReference type="EMBL" id="JBHSGF010000002">
    <property type="protein sequence ID" value="MFC4554481.1"/>
    <property type="molecule type" value="Genomic_DNA"/>
</dbReference>
<evidence type="ECO:0000313" key="10">
    <source>
        <dbReference type="Proteomes" id="UP001595955"/>
    </source>
</evidence>
<dbReference type="PANTHER" id="PTHR31566">
    <property type="entry name" value="CYTOCHROME C BIOGENESIS PROTEIN CCS1, CHLOROPLASTIC"/>
    <property type="match status" value="1"/>
</dbReference>